<dbReference type="InterPro" id="IPR041131">
    <property type="entry name" value="MuF_C"/>
</dbReference>
<feature type="coiled-coil region" evidence="1">
    <location>
        <begin position="329"/>
        <end position="363"/>
    </location>
</feature>
<evidence type="ECO:0000259" key="2">
    <source>
        <dbReference type="Pfam" id="PF18760"/>
    </source>
</evidence>
<organism evidence="4 5">
    <name type="scientific">Candidatus Spyradosoma merdigallinarum</name>
    <dbReference type="NCBI Taxonomy" id="2840950"/>
    <lineage>
        <taxon>Bacteria</taxon>
        <taxon>Pseudomonadati</taxon>
        <taxon>Verrucomicrobiota</taxon>
        <taxon>Opitutia</taxon>
        <taxon>Opitutia incertae sedis</taxon>
        <taxon>Candidatus Spyradosoma</taxon>
    </lineage>
</organism>
<name>A0A9D1NJB4_9BACT</name>
<reference evidence="4" key="1">
    <citation type="submission" date="2020-10" db="EMBL/GenBank/DDBJ databases">
        <authorList>
            <person name="Gilroy R."/>
        </authorList>
    </citation>
    <scope>NUCLEOTIDE SEQUENCE</scope>
    <source>
        <strain evidence="4">10669</strain>
    </source>
</reference>
<feature type="non-terminal residue" evidence="4">
    <location>
        <position position="1"/>
    </location>
</feature>
<gene>
    <name evidence="4" type="ORF">IAC75_00360</name>
</gene>
<dbReference type="InterPro" id="IPR049522">
    <property type="entry name" value="ART-PolyVal_dom"/>
</dbReference>
<keyword evidence="1" id="KW-0175">Coiled coil</keyword>
<accession>A0A9D1NJB4</accession>
<evidence type="ECO:0000256" key="1">
    <source>
        <dbReference type="SAM" id="Coils"/>
    </source>
</evidence>
<reference evidence="4" key="2">
    <citation type="journal article" date="2021" name="PeerJ">
        <title>Extensive microbial diversity within the chicken gut microbiome revealed by metagenomics and culture.</title>
        <authorList>
            <person name="Gilroy R."/>
            <person name="Ravi A."/>
            <person name="Getino M."/>
            <person name="Pursley I."/>
            <person name="Horton D.L."/>
            <person name="Alikhan N.F."/>
            <person name="Baker D."/>
            <person name="Gharbi K."/>
            <person name="Hall N."/>
            <person name="Watson M."/>
            <person name="Adriaenssens E.M."/>
            <person name="Foster-Nyarko E."/>
            <person name="Jarju S."/>
            <person name="Secka A."/>
            <person name="Antonio M."/>
            <person name="Oren A."/>
            <person name="Chaudhuri R.R."/>
            <person name="La Ragione R."/>
            <person name="Hildebrand F."/>
            <person name="Pallen M.J."/>
        </authorList>
    </citation>
    <scope>NUCLEOTIDE SEQUENCE</scope>
    <source>
        <strain evidence="4">10669</strain>
    </source>
</reference>
<sequence length="870" mass="98617">NGEPLVVYHGTDADVEFWAFDTDEESTARKEHVWSAEYPSGTIFATSDRSVAEYYGNRVIPLFVNLREPEIVNVEQGESLVRPFDDEGLAYYDEAIVTDGKDIVVSLRNERNVKSATENVGTFDAGNPDIRYSISPLYAGAGQAYWKPDLQFVGSGTGGNNEGRGLYSSGVLGVARDKYARLALKNSDADKLFVVYRGETMQLKQALDKVKSVLDEQGEVNPKEGTEEWIIREIKYYLHDYLGTVGMLGFDNDEVIEYIEEGLRSSLPPDYAEMLKDLEEDMRSPIVKRTMYYDEVLKQWSKYEVDGRRAEERDVYVVEHEYGTDYKDVEDVKNEYDHIKKLAEEQGDELKEAQARIEREVEMLHTALPKLRFPLPAVMTQTWWTNRPEGDVSHLLSWFEAVTPEQMGWIIEGARKAGFSEEEIAFLQRERIDGNDVLIEYGNRMPSGREMYMRIEAIAMMRDGKFGEKSFDDITAKDLWKAHRHVVWRPGQFASEFFVSADIDGMMYPVDYRHGKRDGRTAGWNYVAFSDEHLRVDAVDEWNPETRKFERVERNPDIRYSLSMSEQAAWDGVLDDYEAGRLEASRSVTVLPRTPAVLQRCGAANLPLRISVGTLNKVVRGKHSVPVRELRGLLTNLDNPIAVFRSRTQADSLVVLTELRDEANGHNAVVAVRLDAKESGGHEINAIASIYGRSAFQVDGFLRDGLALYVHTQKIRAYYRTSQGLQLPPEATKRGSSSLLTQDDFTQDELGVVKVNNKILRNAAGLVYGYWDEGSGELHLNEDFADFDTPLHEWAHVWLSWVRKADARLAERALAVTKETKFYKRLREDKGSAYAGLSDDALAEERGACRISSEAGFQFSPGQTAKKCPL</sequence>
<feature type="domain" description="Phage MuF C-terminal" evidence="3">
    <location>
        <begin position="621"/>
        <end position="716"/>
    </location>
</feature>
<feature type="domain" description="ART-PolyVal-like" evidence="2">
    <location>
        <begin position="1"/>
        <end position="86"/>
    </location>
</feature>
<dbReference type="AlphaFoldDB" id="A0A9D1NJB4"/>
<proteinExistence type="predicted"/>
<protein>
    <submittedName>
        <fullName evidence="4">Uncharacterized protein</fullName>
    </submittedName>
</protein>
<dbReference type="Proteomes" id="UP000886812">
    <property type="component" value="Unassembled WGS sequence"/>
</dbReference>
<evidence type="ECO:0000259" key="3">
    <source>
        <dbReference type="Pfam" id="PF18819"/>
    </source>
</evidence>
<dbReference type="Pfam" id="PF18760">
    <property type="entry name" value="ART-PolyVal"/>
    <property type="match status" value="1"/>
</dbReference>
<dbReference type="Pfam" id="PF18819">
    <property type="entry name" value="MuF_C"/>
    <property type="match status" value="1"/>
</dbReference>
<dbReference type="EMBL" id="DVOG01000014">
    <property type="protein sequence ID" value="HIV03592.1"/>
    <property type="molecule type" value="Genomic_DNA"/>
</dbReference>
<comment type="caution">
    <text evidence="4">The sequence shown here is derived from an EMBL/GenBank/DDBJ whole genome shotgun (WGS) entry which is preliminary data.</text>
</comment>
<evidence type="ECO:0000313" key="5">
    <source>
        <dbReference type="Proteomes" id="UP000886812"/>
    </source>
</evidence>
<evidence type="ECO:0000313" key="4">
    <source>
        <dbReference type="EMBL" id="HIV03592.1"/>
    </source>
</evidence>